<evidence type="ECO:0000256" key="1">
    <source>
        <dbReference type="ARBA" id="ARBA00023015"/>
    </source>
</evidence>
<dbReference type="PANTHER" id="PTHR43436:SF1">
    <property type="entry name" value="TRANSCRIPTIONAL REGULATORY PROTEIN"/>
    <property type="match status" value="1"/>
</dbReference>
<evidence type="ECO:0000313" key="4">
    <source>
        <dbReference type="EMBL" id="RII35816.1"/>
    </source>
</evidence>
<dbReference type="GO" id="GO:0003700">
    <property type="term" value="F:DNA-binding transcription factor activity"/>
    <property type="evidence" value="ECO:0007669"/>
    <property type="project" value="InterPro"/>
</dbReference>
<gene>
    <name evidence="4" type="ORF">D2A34_00140</name>
</gene>
<accession>A0A399IYJ6</accession>
<keyword evidence="1" id="KW-0805">Transcription regulation</keyword>
<name>A0A399IYJ6_9CLOT</name>
<dbReference type="SMART" id="SM00342">
    <property type="entry name" value="HTH_ARAC"/>
    <property type="match status" value="1"/>
</dbReference>
<dbReference type="Pfam" id="PF06719">
    <property type="entry name" value="AraC_N"/>
    <property type="match status" value="1"/>
</dbReference>
<proteinExistence type="predicted"/>
<reference evidence="4 5" key="1">
    <citation type="submission" date="2018-08" db="EMBL/GenBank/DDBJ databases">
        <title>Genome of Clostridium chromiireducens C1, DSM12136.</title>
        <authorList>
            <person name="Xing M."/>
            <person name="Wei Y."/>
            <person name="Ang E.L."/>
            <person name="Zhao H."/>
            <person name="Zhang Y."/>
        </authorList>
    </citation>
    <scope>NUCLEOTIDE SEQUENCE [LARGE SCALE GENOMIC DNA]</scope>
    <source>
        <strain evidence="4 5">C1</strain>
    </source>
</reference>
<protein>
    <submittedName>
        <fullName evidence="4">AraC family transcriptional regulator</fullName>
    </submittedName>
</protein>
<dbReference type="Proteomes" id="UP000265930">
    <property type="component" value="Unassembled WGS sequence"/>
</dbReference>
<dbReference type="RefSeq" id="WP_119365362.1">
    <property type="nucleotide sequence ID" value="NZ_QXDJ01000001.1"/>
</dbReference>
<dbReference type="AlphaFoldDB" id="A0A399IYJ6"/>
<dbReference type="PROSITE" id="PS01124">
    <property type="entry name" value="HTH_ARAC_FAMILY_2"/>
    <property type="match status" value="1"/>
</dbReference>
<dbReference type="InterPro" id="IPR018060">
    <property type="entry name" value="HTH_AraC"/>
</dbReference>
<dbReference type="Gene3D" id="1.10.10.60">
    <property type="entry name" value="Homeodomain-like"/>
    <property type="match status" value="2"/>
</dbReference>
<dbReference type="InterPro" id="IPR009057">
    <property type="entry name" value="Homeodomain-like_sf"/>
</dbReference>
<dbReference type="PANTHER" id="PTHR43436">
    <property type="entry name" value="ARAC-FAMILY TRANSCRIPTIONAL REGULATOR"/>
    <property type="match status" value="1"/>
</dbReference>
<dbReference type="GO" id="GO:0043565">
    <property type="term" value="F:sequence-specific DNA binding"/>
    <property type="evidence" value="ECO:0007669"/>
    <property type="project" value="InterPro"/>
</dbReference>
<evidence type="ECO:0000259" key="3">
    <source>
        <dbReference type="PROSITE" id="PS01124"/>
    </source>
</evidence>
<organism evidence="4 5">
    <name type="scientific">Clostridium chromiireducens</name>
    <dbReference type="NCBI Taxonomy" id="225345"/>
    <lineage>
        <taxon>Bacteria</taxon>
        <taxon>Bacillati</taxon>
        <taxon>Bacillota</taxon>
        <taxon>Clostridia</taxon>
        <taxon>Eubacteriales</taxon>
        <taxon>Clostridiaceae</taxon>
        <taxon>Clostridium</taxon>
    </lineage>
</organism>
<evidence type="ECO:0000256" key="2">
    <source>
        <dbReference type="ARBA" id="ARBA00023163"/>
    </source>
</evidence>
<sequence>MNSFAHKDGFTSTAIPSLDLIRASDIKEPLHNIYEPSLCIIAQGEKLVLLGEETYKYDSNSYLVASVQLPITGRILHASKECPFLCARLSFSSDQILDIIKEVNKDLSEKSDSVRGMLVSKTSTQLLDAVIRLVNLLNTPNDIPVLAPLFIHEILYRILQDNQGYLIKQFVNKGSNAQSIAKVIKYINDDISKPLRIDDLAEIVNMSPSSLHHHFKKVTAMSPLQYQKQIRLQEARRLLLSEIAEAAEVAFKVGYESPSQFSREYARMFGLPPISDVKNLRQSLTVDFYY</sequence>
<feature type="domain" description="HTH araC/xylS-type" evidence="3">
    <location>
        <begin position="181"/>
        <end position="279"/>
    </location>
</feature>
<evidence type="ECO:0000313" key="5">
    <source>
        <dbReference type="Proteomes" id="UP000265930"/>
    </source>
</evidence>
<dbReference type="InterPro" id="IPR009594">
    <property type="entry name" value="Tscrpt_reg_HTH_AraC_N"/>
</dbReference>
<dbReference type="SUPFAM" id="SSF46689">
    <property type="entry name" value="Homeodomain-like"/>
    <property type="match status" value="2"/>
</dbReference>
<keyword evidence="2" id="KW-0804">Transcription</keyword>
<dbReference type="Pfam" id="PF12833">
    <property type="entry name" value="HTH_18"/>
    <property type="match status" value="1"/>
</dbReference>
<dbReference type="EMBL" id="QXDJ01000001">
    <property type="protein sequence ID" value="RII35816.1"/>
    <property type="molecule type" value="Genomic_DNA"/>
</dbReference>
<comment type="caution">
    <text evidence="4">The sequence shown here is derived from an EMBL/GenBank/DDBJ whole genome shotgun (WGS) entry which is preliminary data.</text>
</comment>